<accession>A0A4Y2AD58</accession>
<dbReference type="EMBL" id="BGPR01000013">
    <property type="protein sequence ID" value="GBL77620.1"/>
    <property type="molecule type" value="Genomic_DNA"/>
</dbReference>
<keyword evidence="2" id="KW-1185">Reference proteome</keyword>
<proteinExistence type="predicted"/>
<dbReference type="Proteomes" id="UP000499080">
    <property type="component" value="Unassembled WGS sequence"/>
</dbReference>
<name>A0A4Y2AD58_ARAVE</name>
<organism evidence="1 2">
    <name type="scientific">Araneus ventricosus</name>
    <name type="common">Orbweaver spider</name>
    <name type="synonym">Epeira ventricosa</name>
    <dbReference type="NCBI Taxonomy" id="182803"/>
    <lineage>
        <taxon>Eukaryota</taxon>
        <taxon>Metazoa</taxon>
        <taxon>Ecdysozoa</taxon>
        <taxon>Arthropoda</taxon>
        <taxon>Chelicerata</taxon>
        <taxon>Arachnida</taxon>
        <taxon>Araneae</taxon>
        <taxon>Araneomorphae</taxon>
        <taxon>Entelegynae</taxon>
        <taxon>Araneoidea</taxon>
        <taxon>Araneidae</taxon>
        <taxon>Araneus</taxon>
    </lineage>
</organism>
<sequence>MDPSVDIHTRTSEIPVRRDIIVMQQYYSRIAYETSKTVNFMQDRVPSTDAMFKIWGEPCLQSTFTARVNLSSLPDSFWLFLWGYLKSKVYSDQL</sequence>
<reference evidence="1 2" key="1">
    <citation type="journal article" date="2019" name="Sci. Rep.">
        <title>Orb-weaving spider Araneus ventricosus genome elucidates the spidroin gene catalogue.</title>
        <authorList>
            <person name="Kono N."/>
            <person name="Nakamura H."/>
            <person name="Ohtoshi R."/>
            <person name="Moran D.A.P."/>
            <person name="Shinohara A."/>
            <person name="Yoshida Y."/>
            <person name="Fujiwara M."/>
            <person name="Mori M."/>
            <person name="Tomita M."/>
            <person name="Arakawa K."/>
        </authorList>
    </citation>
    <scope>NUCLEOTIDE SEQUENCE [LARGE SCALE GENOMIC DNA]</scope>
</reference>
<comment type="caution">
    <text evidence="1">The sequence shown here is derived from an EMBL/GenBank/DDBJ whole genome shotgun (WGS) entry which is preliminary data.</text>
</comment>
<gene>
    <name evidence="1" type="ORF">AVEN_152865_1</name>
</gene>
<protein>
    <submittedName>
        <fullName evidence="1">Uncharacterized protein</fullName>
    </submittedName>
</protein>
<evidence type="ECO:0000313" key="2">
    <source>
        <dbReference type="Proteomes" id="UP000499080"/>
    </source>
</evidence>
<dbReference type="AlphaFoldDB" id="A0A4Y2AD58"/>
<evidence type="ECO:0000313" key="1">
    <source>
        <dbReference type="EMBL" id="GBL77620.1"/>
    </source>
</evidence>